<feature type="transmembrane region" description="Helical" evidence="2">
    <location>
        <begin position="269"/>
        <end position="290"/>
    </location>
</feature>
<accession>A0ABT1L3X6</accession>
<feature type="transmembrane region" description="Helical" evidence="2">
    <location>
        <begin position="333"/>
        <end position="354"/>
    </location>
</feature>
<keyword evidence="2" id="KW-0812">Transmembrane</keyword>
<organism evidence="3 4">
    <name type="scientific">Nocardioides pinisoli</name>
    <dbReference type="NCBI Taxonomy" id="2950279"/>
    <lineage>
        <taxon>Bacteria</taxon>
        <taxon>Bacillati</taxon>
        <taxon>Actinomycetota</taxon>
        <taxon>Actinomycetes</taxon>
        <taxon>Propionibacteriales</taxon>
        <taxon>Nocardioidaceae</taxon>
        <taxon>Nocardioides</taxon>
    </lineage>
</organism>
<dbReference type="EMBL" id="JANARS010000008">
    <property type="protein sequence ID" value="MCP3423636.1"/>
    <property type="molecule type" value="Genomic_DNA"/>
</dbReference>
<feature type="transmembrane region" description="Helical" evidence="2">
    <location>
        <begin position="234"/>
        <end position="257"/>
    </location>
</feature>
<feature type="transmembrane region" description="Helical" evidence="2">
    <location>
        <begin position="302"/>
        <end position="321"/>
    </location>
</feature>
<feature type="transmembrane region" description="Helical" evidence="2">
    <location>
        <begin position="122"/>
        <end position="140"/>
    </location>
</feature>
<feature type="transmembrane region" description="Helical" evidence="2">
    <location>
        <begin position="71"/>
        <end position="89"/>
    </location>
</feature>
<feature type="region of interest" description="Disordered" evidence="1">
    <location>
        <begin position="361"/>
        <end position="390"/>
    </location>
</feature>
<evidence type="ECO:0000313" key="4">
    <source>
        <dbReference type="Proteomes" id="UP001204524"/>
    </source>
</evidence>
<evidence type="ECO:0000256" key="2">
    <source>
        <dbReference type="SAM" id="Phobius"/>
    </source>
</evidence>
<keyword evidence="4" id="KW-1185">Reference proteome</keyword>
<reference evidence="3 4" key="1">
    <citation type="submission" date="2022-06" db="EMBL/GenBank/DDBJ databases">
        <authorList>
            <person name="So Y."/>
        </authorList>
    </citation>
    <scope>NUCLEOTIDE SEQUENCE [LARGE SCALE GENOMIC DNA]</scope>
    <source>
        <strain evidence="3 4">STR3</strain>
    </source>
</reference>
<name>A0ABT1L3X6_9ACTN</name>
<feature type="transmembrane region" description="Helical" evidence="2">
    <location>
        <begin position="181"/>
        <end position="198"/>
    </location>
</feature>
<dbReference type="RefSeq" id="WP_254182805.1">
    <property type="nucleotide sequence ID" value="NZ_JANARS010000008.1"/>
</dbReference>
<protein>
    <submittedName>
        <fullName evidence="3">Uncharacterized protein</fullName>
    </submittedName>
</protein>
<feature type="transmembrane region" description="Helical" evidence="2">
    <location>
        <begin position="43"/>
        <end position="62"/>
    </location>
</feature>
<dbReference type="Proteomes" id="UP001204524">
    <property type="component" value="Unassembled WGS sequence"/>
</dbReference>
<feature type="compositionally biased region" description="Low complexity" evidence="1">
    <location>
        <begin position="369"/>
        <end position="390"/>
    </location>
</feature>
<comment type="caution">
    <text evidence="3">The sequence shown here is derived from an EMBL/GenBank/DDBJ whole genome shotgun (WGS) entry which is preliminary data.</text>
</comment>
<feature type="transmembrane region" description="Helical" evidence="2">
    <location>
        <begin position="95"/>
        <end position="115"/>
    </location>
</feature>
<keyword evidence="2" id="KW-0472">Membrane</keyword>
<evidence type="ECO:0000256" key="1">
    <source>
        <dbReference type="SAM" id="MobiDB-lite"/>
    </source>
</evidence>
<proteinExistence type="predicted"/>
<evidence type="ECO:0000313" key="3">
    <source>
        <dbReference type="EMBL" id="MCP3423636.1"/>
    </source>
</evidence>
<gene>
    <name evidence="3" type="ORF">NCI01_17670</name>
</gene>
<sequence length="390" mass="39683">MTAARLPAARTLFALPAGLALLVGTDAGLGLLDAWPPVGSGRLGEIHGILMVLGFVGTLVALERAVALRRPIGYAAPALLGLGALLLVPGPTGEIGASLITAGALALCLLYVPLWRRNRDEAVLVSALGAVCALGGALLWRGGADVSQTLPWLAGFVVLTIGGERLELARLAMPPTAGRDLVLLGSGLAGAIVAATLWPAVGTPLLGAALLALTSWLVRHDVSRRTINSAGLPRFAASCMLAGQAWLVVAGTIWLLAGATVEGATYDAVVHAVFLGFTISMIMAHAPSILPAVTRVALPYGPVMYAPWLLLQLSLVLRLWGGDALGSELARRIGGAGNAIALLLFLAVVIVSAIRGVPAKPTAPPAVRTGPSSGLSTGSSAESTTQAVPW</sequence>
<keyword evidence="2" id="KW-1133">Transmembrane helix</keyword>
<feature type="transmembrane region" description="Helical" evidence="2">
    <location>
        <begin position="152"/>
        <end position="169"/>
    </location>
</feature>